<protein>
    <recommendedName>
        <fullName evidence="1">DUF6602 domain-containing protein</fullName>
    </recommendedName>
</protein>
<accession>A0ABU0ILN9</accession>
<name>A0ABU0ILN9_9CAUL</name>
<organism evidence="2 3">
    <name type="scientific">Caulobacter ginsengisoli</name>
    <dbReference type="NCBI Taxonomy" id="400775"/>
    <lineage>
        <taxon>Bacteria</taxon>
        <taxon>Pseudomonadati</taxon>
        <taxon>Pseudomonadota</taxon>
        <taxon>Alphaproteobacteria</taxon>
        <taxon>Caulobacterales</taxon>
        <taxon>Caulobacteraceae</taxon>
        <taxon>Caulobacter</taxon>
    </lineage>
</organism>
<dbReference type="EMBL" id="JAUSVS010000001">
    <property type="protein sequence ID" value="MDQ0462936.1"/>
    <property type="molecule type" value="Genomic_DNA"/>
</dbReference>
<evidence type="ECO:0000313" key="3">
    <source>
        <dbReference type="Proteomes" id="UP001228905"/>
    </source>
</evidence>
<dbReference type="InterPro" id="IPR046537">
    <property type="entry name" value="DUF6602"/>
</dbReference>
<proteinExistence type="predicted"/>
<keyword evidence="3" id="KW-1185">Reference proteome</keyword>
<reference evidence="2 3" key="1">
    <citation type="submission" date="2023-07" db="EMBL/GenBank/DDBJ databases">
        <title>Genomic Encyclopedia of Type Strains, Phase IV (KMG-IV): sequencing the most valuable type-strain genomes for metagenomic binning, comparative biology and taxonomic classification.</title>
        <authorList>
            <person name="Goeker M."/>
        </authorList>
    </citation>
    <scope>NUCLEOTIDE SEQUENCE [LARGE SCALE GENOMIC DNA]</scope>
    <source>
        <strain evidence="2 3">DSM 18695</strain>
    </source>
</reference>
<feature type="domain" description="DUF6602" evidence="1">
    <location>
        <begin position="28"/>
        <end position="128"/>
    </location>
</feature>
<comment type="caution">
    <text evidence="2">The sequence shown here is derived from an EMBL/GenBank/DDBJ whole genome shotgun (WGS) entry which is preliminary data.</text>
</comment>
<evidence type="ECO:0000313" key="2">
    <source>
        <dbReference type="EMBL" id="MDQ0462936.1"/>
    </source>
</evidence>
<dbReference type="Pfam" id="PF20247">
    <property type="entry name" value="DUF6602"/>
    <property type="match status" value="1"/>
</dbReference>
<dbReference type="CDD" id="cd21173">
    <property type="entry name" value="NucC-like"/>
    <property type="match status" value="1"/>
</dbReference>
<dbReference type="Proteomes" id="UP001228905">
    <property type="component" value="Unassembled WGS sequence"/>
</dbReference>
<sequence length="289" mass="31061">MSMAFDGPAFIRHVAERLVHEFQFSQGAGTPGLIGAAKEHPARVQLARLMPGGVGVGSGIVVDSYGGVSRQQDIVIFEDLCPVFTHNDAPEATYYPVEGVIAVGEVKSGLGQTELNDSIAKSASVKGLRRYVDSNEVGYSFRQYCSGTSFAGAPEEKYDQDDKSLDQVYSFVLCQRFTLSSQTMLKHVAEGARAAGVAMMPNLVASLESGTLYAFNSASHAVARSMKEGDGAISIEDSMAGFAHLLAMLRLYVMSGRTVDRKHYERYFRKIGAPGPPSVSISGHVSFSQ</sequence>
<evidence type="ECO:0000259" key="1">
    <source>
        <dbReference type="Pfam" id="PF20247"/>
    </source>
</evidence>
<gene>
    <name evidence="2" type="ORF">QO010_000684</name>
</gene>